<dbReference type="InterPro" id="IPR010979">
    <property type="entry name" value="Ribosomal_uS13-like_H2TH"/>
</dbReference>
<evidence type="ECO:0000256" key="8">
    <source>
        <dbReference type="ARBA" id="ARBA00022833"/>
    </source>
</evidence>
<dbReference type="PANTHER" id="PTHR22993:SF9">
    <property type="entry name" value="FORMAMIDOPYRIMIDINE-DNA GLYCOSYLASE"/>
    <property type="match status" value="1"/>
</dbReference>
<feature type="binding site" evidence="15">
    <location>
        <position position="150"/>
    </location>
    <ligand>
        <name>DNA</name>
        <dbReference type="ChEBI" id="CHEBI:16991"/>
    </ligand>
</feature>
<organism evidence="18 19">
    <name type="scientific">Klebsiella pneumoniae</name>
    <dbReference type="NCBI Taxonomy" id="573"/>
    <lineage>
        <taxon>Bacteria</taxon>
        <taxon>Pseudomonadati</taxon>
        <taxon>Pseudomonadota</taxon>
        <taxon>Gammaproteobacteria</taxon>
        <taxon>Enterobacterales</taxon>
        <taxon>Enterobacteriaceae</taxon>
        <taxon>Klebsiella/Raoultella group</taxon>
        <taxon>Klebsiella</taxon>
        <taxon>Klebsiella pneumoniae complex</taxon>
    </lineage>
</organism>
<comment type="subunit">
    <text evidence="3 15">Monomer.</text>
</comment>
<dbReference type="Pfam" id="PF01149">
    <property type="entry name" value="Fapy_DNA_glyco"/>
    <property type="match status" value="1"/>
</dbReference>
<evidence type="ECO:0000256" key="15">
    <source>
        <dbReference type="HAMAP-Rule" id="MF_00103"/>
    </source>
</evidence>
<dbReference type="GO" id="GO:0140078">
    <property type="term" value="F:class I DNA-(apurinic or apyrimidinic site) endonuclease activity"/>
    <property type="evidence" value="ECO:0007669"/>
    <property type="project" value="UniProtKB-EC"/>
</dbReference>
<dbReference type="EMBL" id="BNFF01000001">
    <property type="protein sequence ID" value="GHK55716.1"/>
    <property type="molecule type" value="Genomic_DNA"/>
</dbReference>
<evidence type="ECO:0000256" key="1">
    <source>
        <dbReference type="ARBA" id="ARBA00001668"/>
    </source>
</evidence>
<keyword evidence="7 15" id="KW-0378">Hydrolase</keyword>
<feature type="active site" description="Proton donor; for beta-elimination activity" evidence="15">
    <location>
        <position position="57"/>
    </location>
</feature>
<feature type="active site" description="Schiff-base intermediate with DNA" evidence="15">
    <location>
        <position position="2"/>
    </location>
</feature>
<dbReference type="SUPFAM" id="SSF57716">
    <property type="entry name" value="Glucocorticoid receptor-like (DNA-binding domain)"/>
    <property type="match status" value="1"/>
</dbReference>
<evidence type="ECO:0000256" key="12">
    <source>
        <dbReference type="ARBA" id="ARBA00023268"/>
    </source>
</evidence>
<feature type="binding site" evidence="15">
    <location>
        <position position="109"/>
    </location>
    <ligand>
        <name>DNA</name>
        <dbReference type="ChEBI" id="CHEBI:16991"/>
    </ligand>
</feature>
<dbReference type="NCBIfam" id="TIGR00577">
    <property type="entry name" value="fpg"/>
    <property type="match status" value="1"/>
</dbReference>
<keyword evidence="5 15" id="KW-0227">DNA damage</keyword>
<feature type="domain" description="Formamidopyrimidine-DNA glycosylase catalytic" evidence="17">
    <location>
        <begin position="2"/>
        <end position="112"/>
    </location>
</feature>
<dbReference type="GO" id="GO:0003684">
    <property type="term" value="F:damaged DNA binding"/>
    <property type="evidence" value="ECO:0007669"/>
    <property type="project" value="InterPro"/>
</dbReference>
<proteinExistence type="inferred from homology"/>
<dbReference type="HAMAP" id="MF_00103">
    <property type="entry name" value="Fapy_DNA_glycosyl"/>
    <property type="match status" value="1"/>
</dbReference>
<comment type="cofactor">
    <cofactor evidence="15">
        <name>Zn(2+)</name>
        <dbReference type="ChEBI" id="CHEBI:29105"/>
    </cofactor>
    <text evidence="15">Binds 1 zinc ion per subunit.</text>
</comment>
<comment type="caution">
    <text evidence="18">The sequence shown here is derived from an EMBL/GenBank/DDBJ whole genome shotgun (WGS) entry which is preliminary data.</text>
</comment>
<dbReference type="SMART" id="SM01232">
    <property type="entry name" value="H2TH"/>
    <property type="match status" value="1"/>
</dbReference>
<comment type="catalytic activity">
    <reaction evidence="14 15">
        <text>2'-deoxyribonucleotide-(2'-deoxyribose 5'-phosphate)-2'-deoxyribonucleotide-DNA = a 3'-end 2'-deoxyribonucleotide-(2,3-dehydro-2,3-deoxyribose 5'-phosphate)-DNA + a 5'-end 5'-phospho-2'-deoxyribonucleoside-DNA + H(+)</text>
        <dbReference type="Rhea" id="RHEA:66592"/>
        <dbReference type="Rhea" id="RHEA-COMP:13180"/>
        <dbReference type="Rhea" id="RHEA-COMP:16897"/>
        <dbReference type="Rhea" id="RHEA-COMP:17067"/>
        <dbReference type="ChEBI" id="CHEBI:15378"/>
        <dbReference type="ChEBI" id="CHEBI:136412"/>
        <dbReference type="ChEBI" id="CHEBI:157695"/>
        <dbReference type="ChEBI" id="CHEBI:167181"/>
        <dbReference type="EC" id="4.2.99.18"/>
    </reaction>
</comment>
<feature type="binding site" evidence="15">
    <location>
        <position position="90"/>
    </location>
    <ligand>
        <name>DNA</name>
        <dbReference type="ChEBI" id="CHEBI:16991"/>
    </ligand>
</feature>
<dbReference type="FunFam" id="3.20.190.10:FF:000001">
    <property type="entry name" value="Formamidopyrimidine-DNA glycosylase"/>
    <property type="match status" value="1"/>
</dbReference>
<name>A0A919HVX6_KLEPN</name>
<dbReference type="PROSITE" id="PS51066">
    <property type="entry name" value="ZF_FPG_2"/>
    <property type="match status" value="1"/>
</dbReference>
<keyword evidence="13 15" id="KW-0326">Glycosidase</keyword>
<reference evidence="18" key="1">
    <citation type="submission" date="2020-10" db="EMBL/GenBank/DDBJ databases">
        <title>Genome Sequence of ESBL Producing Zambian Clinical Strains.</title>
        <authorList>
            <person name="Shawa M."/>
            <person name="Furuta Y."/>
            <person name="Simbotwe M."/>
            <person name="Mulenga E."/>
            <person name="Mubanga M."/>
            <person name="Mulenga G."/>
            <person name="Kaile C."/>
            <person name="Zorigt T."/>
            <person name="Hang'ombe B."/>
            <person name="Higashi H."/>
        </authorList>
    </citation>
    <scope>NUCLEOTIDE SEQUENCE</scope>
    <source>
        <strain evidence="18">Zam_UTH_09</strain>
    </source>
</reference>
<dbReference type="PANTHER" id="PTHR22993">
    <property type="entry name" value="FORMAMIDOPYRIMIDINE-DNA GLYCOSYLASE"/>
    <property type="match status" value="1"/>
</dbReference>
<dbReference type="InterPro" id="IPR035937">
    <property type="entry name" value="FPG_N"/>
</dbReference>
<dbReference type="InterPro" id="IPR015886">
    <property type="entry name" value="H2TH_FPG"/>
</dbReference>
<evidence type="ECO:0000256" key="3">
    <source>
        <dbReference type="ARBA" id="ARBA00011245"/>
    </source>
</evidence>
<dbReference type="FunFam" id="1.10.8.50:FF:000003">
    <property type="entry name" value="Formamidopyrimidine-DNA glycosylase"/>
    <property type="match status" value="1"/>
</dbReference>
<dbReference type="GO" id="GO:0008270">
    <property type="term" value="F:zinc ion binding"/>
    <property type="evidence" value="ECO:0007669"/>
    <property type="project" value="UniProtKB-UniRule"/>
</dbReference>
<evidence type="ECO:0000256" key="13">
    <source>
        <dbReference type="ARBA" id="ARBA00023295"/>
    </source>
</evidence>
<dbReference type="Gene3D" id="1.10.8.50">
    <property type="match status" value="1"/>
</dbReference>
<keyword evidence="10 15" id="KW-0234">DNA repair</keyword>
<comment type="similarity">
    <text evidence="2 15">Belongs to the FPG family.</text>
</comment>
<protein>
    <recommendedName>
        <fullName evidence="15">Formamidopyrimidine-DNA glycosylase</fullName>
        <shortName evidence="15">Fapy-DNA glycosylase</shortName>
        <ecNumber evidence="15">3.2.2.23</ecNumber>
    </recommendedName>
    <alternativeName>
        <fullName evidence="15">DNA-(apurinic or apyrimidinic site) lyase MutM</fullName>
        <shortName evidence="15">AP lyase MutM</shortName>
        <ecNumber evidence="15">4.2.99.18</ecNumber>
    </alternativeName>
</protein>
<evidence type="ECO:0000256" key="9">
    <source>
        <dbReference type="ARBA" id="ARBA00023125"/>
    </source>
</evidence>
<dbReference type="SMART" id="SM00898">
    <property type="entry name" value="Fapy_DNA_glyco"/>
    <property type="match status" value="1"/>
</dbReference>
<sequence>MPELPEVETSRRGIEPHLVDATILHAVVRNGRLRWPVSEEIYRLSDVPVLSVRRRAKYLLLELSDGWIIVHLGMSGSLRILSEELPAEKHDHVDLVMSNGKVLRYTDPRRFGAWLWTRTLEGHPVLAHLGPEPLSDAFNADYLQQKCAKKKTAIKPWLMDNKLVVGVGNIYASESLFSAGIHPDRLASSLSREECEQLVKVIKLVLLRSIEQGGTTLKDFLQSDGKPGYFAQELQVYGRKGEPCRICGTPVVGTKHAQRATFIAVSARSSSQEQECLSAGQRACGCASGGPGRL</sequence>
<dbReference type="PROSITE" id="PS51068">
    <property type="entry name" value="FPG_CAT"/>
    <property type="match status" value="1"/>
</dbReference>
<feature type="domain" description="FPG-type" evidence="16">
    <location>
        <begin position="235"/>
        <end position="269"/>
    </location>
</feature>
<dbReference type="GO" id="GO:0006284">
    <property type="term" value="P:base-excision repair"/>
    <property type="evidence" value="ECO:0007669"/>
    <property type="project" value="InterPro"/>
</dbReference>
<evidence type="ECO:0000313" key="18">
    <source>
        <dbReference type="EMBL" id="GHK55716.1"/>
    </source>
</evidence>
<keyword evidence="11 15" id="KW-0456">Lyase</keyword>
<evidence type="ECO:0000256" key="10">
    <source>
        <dbReference type="ARBA" id="ARBA00023204"/>
    </source>
</evidence>
<dbReference type="GO" id="GO:0034039">
    <property type="term" value="F:8-oxo-7,8-dihydroguanine DNA N-glycosylase activity"/>
    <property type="evidence" value="ECO:0007669"/>
    <property type="project" value="TreeGrafter"/>
</dbReference>
<dbReference type="EC" id="4.2.99.18" evidence="15"/>
<keyword evidence="9 15" id="KW-0238">DNA-binding</keyword>
<feature type="active site" description="Proton donor; for delta-elimination activity" evidence="15">
    <location>
        <position position="259"/>
    </location>
</feature>
<dbReference type="InterPro" id="IPR012319">
    <property type="entry name" value="FPG_cat"/>
</dbReference>
<comment type="catalytic activity">
    <reaction evidence="1 15">
        <text>Hydrolysis of DNA containing ring-opened 7-methylguanine residues, releasing 2,6-diamino-4-hydroxy-5-(N-methyl)formamidopyrimidine.</text>
        <dbReference type="EC" id="3.2.2.23"/>
    </reaction>
</comment>
<keyword evidence="4 15" id="KW-0479">Metal-binding</keyword>
<evidence type="ECO:0000256" key="5">
    <source>
        <dbReference type="ARBA" id="ARBA00022763"/>
    </source>
</evidence>
<dbReference type="EC" id="3.2.2.23" evidence="15"/>
<evidence type="ECO:0000256" key="2">
    <source>
        <dbReference type="ARBA" id="ARBA00009409"/>
    </source>
</evidence>
<keyword evidence="8 15" id="KW-0862">Zinc</keyword>
<gene>
    <name evidence="15 18" type="primary">mutM</name>
    <name evidence="15" type="synonym">fpg</name>
    <name evidence="18" type="ORF">KPZU09_54520</name>
</gene>
<dbReference type="AlphaFoldDB" id="A0A919HVX6"/>
<comment type="function">
    <text evidence="15">Involved in base excision repair of DNA damaged by oxidation or by mutagenic agents. Acts as DNA glycosylase that recognizes and removes damaged bases. Has a preference for oxidized purines, such as 7,8-dihydro-8-oxoguanine (8-oxoG). Has AP (apurinic/apyrimidinic) lyase activity and introduces nicks in the DNA strand. Cleaves the DNA backbone by beta-delta elimination to generate a single-strand break at the site of the removed base with both 3'- and 5'-phosphates.</text>
</comment>
<accession>A0A919HVX6</accession>
<evidence type="ECO:0000259" key="17">
    <source>
        <dbReference type="PROSITE" id="PS51068"/>
    </source>
</evidence>
<dbReference type="SUPFAM" id="SSF46946">
    <property type="entry name" value="S13-like H2TH domain"/>
    <property type="match status" value="1"/>
</dbReference>
<dbReference type="NCBIfam" id="NF002211">
    <property type="entry name" value="PRK01103.1"/>
    <property type="match status" value="1"/>
</dbReference>
<evidence type="ECO:0000256" key="11">
    <source>
        <dbReference type="ARBA" id="ARBA00023239"/>
    </source>
</evidence>
<evidence type="ECO:0000256" key="6">
    <source>
        <dbReference type="ARBA" id="ARBA00022771"/>
    </source>
</evidence>
<dbReference type="InterPro" id="IPR020629">
    <property type="entry name" value="FPG_Glyclase"/>
</dbReference>
<keyword evidence="12 15" id="KW-0511">Multifunctional enzyme</keyword>
<evidence type="ECO:0000256" key="4">
    <source>
        <dbReference type="ARBA" id="ARBA00022723"/>
    </source>
</evidence>
<dbReference type="Gene3D" id="3.20.190.10">
    <property type="entry name" value="MutM-like, N-terminal"/>
    <property type="match status" value="1"/>
</dbReference>
<dbReference type="InterPro" id="IPR000214">
    <property type="entry name" value="Znf_DNA_glyclase/AP_lyase"/>
</dbReference>
<dbReference type="Pfam" id="PF06831">
    <property type="entry name" value="H2TH"/>
    <property type="match status" value="1"/>
</dbReference>
<dbReference type="Proteomes" id="UP000655094">
    <property type="component" value="Unassembled WGS sequence"/>
</dbReference>
<evidence type="ECO:0000259" key="16">
    <source>
        <dbReference type="PROSITE" id="PS51066"/>
    </source>
</evidence>
<evidence type="ECO:0000256" key="7">
    <source>
        <dbReference type="ARBA" id="ARBA00022801"/>
    </source>
</evidence>
<feature type="active site" description="Proton donor" evidence="15">
    <location>
        <position position="3"/>
    </location>
</feature>
<evidence type="ECO:0000313" key="19">
    <source>
        <dbReference type="Proteomes" id="UP000655094"/>
    </source>
</evidence>
<keyword evidence="6 15" id="KW-0863">Zinc-finger</keyword>
<dbReference type="CDD" id="cd08966">
    <property type="entry name" value="EcFpg-like_N"/>
    <property type="match status" value="1"/>
</dbReference>
<dbReference type="SUPFAM" id="SSF81624">
    <property type="entry name" value="N-terminal domain of MutM-like DNA repair proteins"/>
    <property type="match status" value="1"/>
</dbReference>
<evidence type="ECO:0000256" key="14">
    <source>
        <dbReference type="ARBA" id="ARBA00044632"/>
    </source>
</evidence>